<organism evidence="5 6">
    <name type="scientific">Dinoponera quadriceps</name>
    <name type="common">South American ant</name>
    <dbReference type="NCBI Taxonomy" id="609295"/>
    <lineage>
        <taxon>Eukaryota</taxon>
        <taxon>Metazoa</taxon>
        <taxon>Ecdysozoa</taxon>
        <taxon>Arthropoda</taxon>
        <taxon>Hexapoda</taxon>
        <taxon>Insecta</taxon>
        <taxon>Pterygota</taxon>
        <taxon>Neoptera</taxon>
        <taxon>Endopterygota</taxon>
        <taxon>Hymenoptera</taxon>
        <taxon>Apocrita</taxon>
        <taxon>Aculeata</taxon>
        <taxon>Formicoidea</taxon>
        <taxon>Formicidae</taxon>
        <taxon>Ponerinae</taxon>
        <taxon>Ponerini</taxon>
        <taxon>Dinoponera</taxon>
    </lineage>
</organism>
<keyword evidence="5" id="KW-1185">Reference proteome</keyword>
<gene>
    <name evidence="6" type="primary">LOC106741543</name>
</gene>
<dbReference type="PANTHER" id="PTHR28069:SF2">
    <property type="entry name" value="GH20023P"/>
    <property type="match status" value="1"/>
</dbReference>
<dbReference type="Pfam" id="PF20179">
    <property type="entry name" value="MSS51_C"/>
    <property type="match status" value="1"/>
</dbReference>
<dbReference type="SUPFAM" id="SSF144232">
    <property type="entry name" value="HIT/MYND zinc finger-like"/>
    <property type="match status" value="2"/>
</dbReference>
<dbReference type="InterPro" id="IPR046824">
    <property type="entry name" value="Mss51-like_C"/>
</dbReference>
<protein>
    <submittedName>
        <fullName evidence="6">Uncharacterized protein LOC106741543</fullName>
    </submittedName>
</protein>
<dbReference type="RefSeq" id="XP_014469158.1">
    <property type="nucleotide sequence ID" value="XM_014613672.1"/>
</dbReference>
<evidence type="ECO:0000256" key="3">
    <source>
        <dbReference type="ARBA" id="ARBA00022833"/>
    </source>
</evidence>
<evidence type="ECO:0000256" key="1">
    <source>
        <dbReference type="ARBA" id="ARBA00022723"/>
    </source>
</evidence>
<dbReference type="Gene3D" id="6.10.140.2220">
    <property type="match status" value="2"/>
</dbReference>
<dbReference type="Pfam" id="PF01753">
    <property type="entry name" value="zf-MYND"/>
    <property type="match status" value="1"/>
</dbReference>
<evidence type="ECO:0000313" key="6">
    <source>
        <dbReference type="RefSeq" id="XP_014469158.1"/>
    </source>
</evidence>
<evidence type="ECO:0000313" key="5">
    <source>
        <dbReference type="Proteomes" id="UP000515204"/>
    </source>
</evidence>
<dbReference type="PROSITE" id="PS01360">
    <property type="entry name" value="ZF_MYND_1"/>
    <property type="match status" value="1"/>
</dbReference>
<evidence type="ECO:0000256" key="2">
    <source>
        <dbReference type="ARBA" id="ARBA00022771"/>
    </source>
</evidence>
<sequence length="466" mass="54966">MNGCSDMSQNLTTRVVKYIGRQTPLHYNKCFYPNICHVCKSPNGGALLLCGRCRMISYCSVKHKMQHMWQHEDICSIIEKLLKENPWYYTRRLTASEWLRSREELKNLVINKLHRPLETYEWEMFMRAKSCFICHRQANLRACGICFSANYCSRHSEDFHRYHRSICKELLVALNSCILMGITKQSMKFKKVSNFTWSNECPLNMLEFIGLYLHRNNRIWATNPWTIDLFKVNDFKYSTYASDSLTLYYGMKDANLVHLLSKPVCVIHIVHPRIVCKSFFQAWELSLHLLCPDVQKIIIVLIGSELSFRSRTLKMCAECRARKKSIIIEYYPKMYENYVVCTEFRRPNNQNCPLLFTTLFKWETEQLVTNFYNVLGTTTQPLLVTKNRFSSLIPNVCHVCKSVNGGILIWCSRCSMISYPELDHKRTDRNQHKQICKVLVKCLEERPWNKTSNLTEWYSFTQELAN</sequence>
<dbReference type="GO" id="GO:0008270">
    <property type="term" value="F:zinc ion binding"/>
    <property type="evidence" value="ECO:0007669"/>
    <property type="project" value="UniProtKB-KW"/>
</dbReference>
<dbReference type="AlphaFoldDB" id="A0A6P3WSS0"/>
<dbReference type="GeneID" id="106741543"/>
<dbReference type="KEGG" id="dqu:106741543"/>
<accession>A0A6P3WSS0</accession>
<feature type="domain" description="MYND-type" evidence="4">
    <location>
        <begin position="36"/>
        <end position="75"/>
    </location>
</feature>
<proteinExistence type="predicted"/>
<dbReference type="InterPro" id="IPR002893">
    <property type="entry name" value="Znf_MYND"/>
</dbReference>
<dbReference type="PANTHER" id="PTHR28069">
    <property type="entry name" value="GH20023P"/>
    <property type="match status" value="1"/>
</dbReference>
<keyword evidence="3" id="KW-0862">Zinc</keyword>
<keyword evidence="1" id="KW-0479">Metal-binding</keyword>
<dbReference type="Proteomes" id="UP000515204">
    <property type="component" value="Unplaced"/>
</dbReference>
<keyword evidence="2" id="KW-0863">Zinc-finger</keyword>
<dbReference type="OrthoDB" id="5282002at2759"/>
<evidence type="ECO:0000259" key="4">
    <source>
        <dbReference type="PROSITE" id="PS01360"/>
    </source>
</evidence>
<name>A0A6P3WSS0_DINQU</name>
<reference evidence="6" key="1">
    <citation type="submission" date="2025-08" db="UniProtKB">
        <authorList>
            <consortium name="RefSeq"/>
        </authorList>
    </citation>
    <scope>IDENTIFICATION</scope>
</reference>